<proteinExistence type="predicted"/>
<protein>
    <recommendedName>
        <fullName evidence="1">SMODS-associated and fused to various effectors domain-containing protein</fullName>
    </recommendedName>
</protein>
<name>A0A1M5BEK2_9RHOB</name>
<evidence type="ECO:0000313" key="3">
    <source>
        <dbReference type="Proteomes" id="UP000325134"/>
    </source>
</evidence>
<evidence type="ECO:0000259" key="1">
    <source>
        <dbReference type="Pfam" id="PF18145"/>
    </source>
</evidence>
<feature type="domain" description="SMODS-associated and fused to various effectors" evidence="1">
    <location>
        <begin position="304"/>
        <end position="504"/>
    </location>
</feature>
<sequence>MTQAVTVRRDGDTFQARQFWLQAGKLLDPVSPVVRVGFESGPKSFDDVWTEYAVGRGPKDASGKPLKRAHIQSKWHGTPGTYGYADLTDPDFINANARSLLQRARDAQLQYAPNGSGVQFKLVTNWQVDRTDNLNPLISQRSGSIYLDRLYGTKTDNSKTGRIRKSWRDHLEIDDHELRLFAGTLAFGHASGTLNEQRDLLDILFASVGLRRVPAHESAFFYDDLIFQWMAQGRAEFDEQSLRAACREEGLFDGSPERPRVYGVKSFEHAYDRLEERCDGVLDLVPAFDKRFIHDDADWSSKLYPELSAFLRDAAGDRHELRLALDAHTTLAFAAGSILDVKSGRRVELEQRTPKRDVWSADDVPEDPNWPGLEQTVIDLNADAHDIAVAIGITHDISSDVRSYVDANLSDVGRLLVLSPTSGAGYHSVAAGRHAFALAQAAKNAMRSAMAGTSQEVRLHIFVAAPNALTFFLGQQAPVLGHVRLYEFDFEGARDRTYRPSLTLPVATP</sequence>
<reference evidence="2 3" key="1">
    <citation type="submission" date="2016-11" db="EMBL/GenBank/DDBJ databases">
        <authorList>
            <person name="Varghese N."/>
            <person name="Submissions S."/>
        </authorList>
    </citation>
    <scope>NUCLEOTIDE SEQUENCE [LARGE SCALE GENOMIC DNA]</scope>
    <source>
        <strain evidence="2 3">DSM 29341</strain>
    </source>
</reference>
<dbReference type="Pfam" id="PF18145">
    <property type="entry name" value="SAVED"/>
    <property type="match status" value="1"/>
</dbReference>
<dbReference type="OrthoDB" id="268467at2"/>
<dbReference type="NCBIfam" id="NF033611">
    <property type="entry name" value="SAVED"/>
    <property type="match status" value="1"/>
</dbReference>
<gene>
    <name evidence="2" type="ORF">SAMN05444279_1387</name>
</gene>
<dbReference type="Proteomes" id="UP000325134">
    <property type="component" value="Unassembled WGS sequence"/>
</dbReference>
<dbReference type="AlphaFoldDB" id="A0A1M5BEK2"/>
<dbReference type="InterPro" id="IPR040836">
    <property type="entry name" value="SAVED"/>
</dbReference>
<accession>A0A1M5BEK2</accession>
<keyword evidence="3" id="KW-1185">Reference proteome</keyword>
<organism evidence="2 3">
    <name type="scientific">Ruegeria intermedia</name>
    <dbReference type="NCBI Taxonomy" id="996115"/>
    <lineage>
        <taxon>Bacteria</taxon>
        <taxon>Pseudomonadati</taxon>
        <taxon>Pseudomonadota</taxon>
        <taxon>Alphaproteobacteria</taxon>
        <taxon>Rhodobacterales</taxon>
        <taxon>Roseobacteraceae</taxon>
        <taxon>Ruegeria</taxon>
    </lineage>
</organism>
<evidence type="ECO:0000313" key="2">
    <source>
        <dbReference type="EMBL" id="SHF40924.1"/>
    </source>
</evidence>
<dbReference type="EMBL" id="FQVK01000038">
    <property type="protein sequence ID" value="SHF40924.1"/>
    <property type="molecule type" value="Genomic_DNA"/>
</dbReference>
<dbReference type="RefSeq" id="WP_149777366.1">
    <property type="nucleotide sequence ID" value="NZ_FQVK01000038.1"/>
</dbReference>